<evidence type="ECO:0000313" key="6">
    <source>
        <dbReference type="Proteomes" id="UP000595437"/>
    </source>
</evidence>
<dbReference type="Gene3D" id="3.50.50.60">
    <property type="entry name" value="FAD/NAD(P)-binding domain"/>
    <property type="match status" value="1"/>
</dbReference>
<name>A0A7T8KDB1_CALRO</name>
<dbReference type="GO" id="GO:0005741">
    <property type="term" value="C:mitochondrial outer membrane"/>
    <property type="evidence" value="ECO:0007669"/>
    <property type="project" value="TreeGrafter"/>
</dbReference>
<dbReference type="GO" id="GO:0070189">
    <property type="term" value="P:kynurenine metabolic process"/>
    <property type="evidence" value="ECO:0007669"/>
    <property type="project" value="TreeGrafter"/>
</dbReference>
<dbReference type="AlphaFoldDB" id="A0A7T8KDB1"/>
<dbReference type="GO" id="GO:0004502">
    <property type="term" value="F:kynurenine 3-monooxygenase activity"/>
    <property type="evidence" value="ECO:0007669"/>
    <property type="project" value="TreeGrafter"/>
</dbReference>
<accession>A0A7T8KDB1</accession>
<keyword evidence="3" id="KW-0274">FAD</keyword>
<dbReference type="InterPro" id="IPR036188">
    <property type="entry name" value="FAD/NAD-bd_sf"/>
</dbReference>
<keyword evidence="6" id="KW-1185">Reference proteome</keyword>
<dbReference type="Proteomes" id="UP000595437">
    <property type="component" value="Chromosome 4"/>
</dbReference>
<dbReference type="SUPFAM" id="SSF51905">
    <property type="entry name" value="FAD/NAD(P)-binding domain"/>
    <property type="match status" value="1"/>
</dbReference>
<feature type="non-terminal residue" evidence="5">
    <location>
        <position position="1"/>
    </location>
</feature>
<comment type="cofactor">
    <cofactor evidence="1">
        <name>FAD</name>
        <dbReference type="ChEBI" id="CHEBI:57692"/>
    </cofactor>
</comment>
<dbReference type="EMBL" id="CP045893">
    <property type="protein sequence ID" value="QQP53818.1"/>
    <property type="molecule type" value="Genomic_DNA"/>
</dbReference>
<evidence type="ECO:0000256" key="4">
    <source>
        <dbReference type="ARBA" id="ARBA00023002"/>
    </source>
</evidence>
<evidence type="ECO:0000313" key="5">
    <source>
        <dbReference type="EMBL" id="QQP53818.1"/>
    </source>
</evidence>
<gene>
    <name evidence="5" type="ORF">FKW44_006432</name>
</gene>
<dbReference type="PANTHER" id="PTHR46028">
    <property type="entry name" value="KYNURENINE 3-MONOOXYGENASE"/>
    <property type="match status" value="1"/>
</dbReference>
<evidence type="ECO:0000256" key="3">
    <source>
        <dbReference type="ARBA" id="ARBA00022827"/>
    </source>
</evidence>
<organism evidence="5 6">
    <name type="scientific">Caligus rogercresseyi</name>
    <name type="common">Sea louse</name>
    <dbReference type="NCBI Taxonomy" id="217165"/>
    <lineage>
        <taxon>Eukaryota</taxon>
        <taxon>Metazoa</taxon>
        <taxon>Ecdysozoa</taxon>
        <taxon>Arthropoda</taxon>
        <taxon>Crustacea</taxon>
        <taxon>Multicrustacea</taxon>
        <taxon>Hexanauplia</taxon>
        <taxon>Copepoda</taxon>
        <taxon>Siphonostomatoida</taxon>
        <taxon>Caligidae</taxon>
        <taxon>Caligus</taxon>
    </lineage>
</organism>
<sequence>NGKELNVEADFVIGCDGAYSTVRKFIMKSTVFDYEQKYIPHAYKELCLPPTKDGDFAMDPEGLHIWPRNQFMMIALPNQDRSFTMTLFMPFDTFNSIVDEDSLLDFFGKYFADSIPLIGKERLIADYFAIKDSPLVSIK</sequence>
<feature type="non-terminal residue" evidence="5">
    <location>
        <position position="139"/>
    </location>
</feature>
<keyword evidence="5" id="KW-0503">Monooxygenase</keyword>
<dbReference type="OrthoDB" id="10053569at2759"/>
<reference evidence="6" key="1">
    <citation type="submission" date="2021-01" db="EMBL/GenBank/DDBJ databases">
        <title>Caligus Genome Assembly.</title>
        <authorList>
            <person name="Gallardo-Escarate C."/>
        </authorList>
    </citation>
    <scope>NUCLEOTIDE SEQUENCE [LARGE SCALE GENOMIC DNA]</scope>
</reference>
<protein>
    <submittedName>
        <fullName evidence="5">Kynurenine 3monooxygenase</fullName>
    </submittedName>
</protein>
<keyword evidence="4" id="KW-0560">Oxidoreductase</keyword>
<keyword evidence="2" id="KW-0285">Flavoprotein</keyword>
<proteinExistence type="predicted"/>
<evidence type="ECO:0000256" key="1">
    <source>
        <dbReference type="ARBA" id="ARBA00001974"/>
    </source>
</evidence>
<evidence type="ECO:0000256" key="2">
    <source>
        <dbReference type="ARBA" id="ARBA00022630"/>
    </source>
</evidence>
<dbReference type="PANTHER" id="PTHR46028:SF2">
    <property type="entry name" value="KYNURENINE 3-MONOOXYGENASE"/>
    <property type="match status" value="1"/>
</dbReference>